<dbReference type="InParanoid" id="D7ST31"/>
<protein>
    <submittedName>
        <fullName evidence="1">Uncharacterized protein</fullName>
    </submittedName>
</protein>
<dbReference type="Proteomes" id="UP000009183">
    <property type="component" value="Unassembled WGS sequence, unordered"/>
</dbReference>
<accession>D7ST31</accession>
<dbReference type="HOGENOM" id="CLU_2296860_0_0_1"/>
<name>D7ST31_VITVI</name>
<sequence>MSCLIAQKHVHAHSYIVIYLFILKPFAKCWGAVKPVDELYDAFHNIRKLLISSRHLRVSTLVLSLESQYALLNRRQYLHRSVLPMRLSKKLRKLLCLWFLM</sequence>
<organism evidence="1 2">
    <name type="scientific">Vitis vinifera</name>
    <name type="common">Grape</name>
    <dbReference type="NCBI Taxonomy" id="29760"/>
    <lineage>
        <taxon>Eukaryota</taxon>
        <taxon>Viridiplantae</taxon>
        <taxon>Streptophyta</taxon>
        <taxon>Embryophyta</taxon>
        <taxon>Tracheophyta</taxon>
        <taxon>Spermatophyta</taxon>
        <taxon>Magnoliopsida</taxon>
        <taxon>eudicotyledons</taxon>
        <taxon>Gunneridae</taxon>
        <taxon>Pentapetalae</taxon>
        <taxon>rosids</taxon>
        <taxon>Vitales</taxon>
        <taxon>Vitaceae</taxon>
        <taxon>Viteae</taxon>
        <taxon>Vitis</taxon>
    </lineage>
</organism>
<evidence type="ECO:0000313" key="1">
    <source>
        <dbReference type="EMBL" id="CBI18822.3"/>
    </source>
</evidence>
<proteinExistence type="predicted"/>
<dbReference type="EMBL" id="FN595042">
    <property type="protein sequence ID" value="CBI18822.3"/>
    <property type="molecule type" value="Genomic_DNA"/>
</dbReference>
<dbReference type="AlphaFoldDB" id="D7ST31"/>
<gene>
    <name evidence="1" type="ORF">VIT_00s0801g00010</name>
</gene>
<keyword evidence="2" id="KW-1185">Reference proteome</keyword>
<reference evidence="2" key="1">
    <citation type="journal article" date="2007" name="Nature">
        <title>The grapevine genome sequence suggests ancestral hexaploidization in major angiosperm phyla.</title>
        <authorList>
            <consortium name="The French-Italian Public Consortium for Grapevine Genome Characterization."/>
            <person name="Jaillon O."/>
            <person name="Aury J.-M."/>
            <person name="Noel B."/>
            <person name="Policriti A."/>
            <person name="Clepet C."/>
            <person name="Casagrande A."/>
            <person name="Choisne N."/>
            <person name="Aubourg S."/>
            <person name="Vitulo N."/>
            <person name="Jubin C."/>
            <person name="Vezzi A."/>
            <person name="Legeai F."/>
            <person name="Hugueney P."/>
            <person name="Dasilva C."/>
            <person name="Horner D."/>
            <person name="Mica E."/>
            <person name="Jublot D."/>
            <person name="Poulain J."/>
            <person name="Bruyere C."/>
            <person name="Billault A."/>
            <person name="Segurens B."/>
            <person name="Gouyvenoux M."/>
            <person name="Ugarte E."/>
            <person name="Cattonaro F."/>
            <person name="Anthouard V."/>
            <person name="Vico V."/>
            <person name="Del Fabbro C."/>
            <person name="Alaux M."/>
            <person name="Di Gaspero G."/>
            <person name="Dumas V."/>
            <person name="Felice N."/>
            <person name="Paillard S."/>
            <person name="Juman I."/>
            <person name="Moroldo M."/>
            <person name="Scalabrin S."/>
            <person name="Canaguier A."/>
            <person name="Le Clainche I."/>
            <person name="Malacrida G."/>
            <person name="Durand E."/>
            <person name="Pesole G."/>
            <person name="Laucou V."/>
            <person name="Chatelet P."/>
            <person name="Merdinoglu D."/>
            <person name="Delledonne M."/>
            <person name="Pezzotti M."/>
            <person name="Lecharny A."/>
            <person name="Scarpelli C."/>
            <person name="Artiguenave F."/>
            <person name="Pe M.E."/>
            <person name="Valle G."/>
            <person name="Morgante M."/>
            <person name="Caboche M."/>
            <person name="Adam-Blondon A.-F."/>
            <person name="Weissenbach J."/>
            <person name="Quetier F."/>
            <person name="Wincker P."/>
        </authorList>
    </citation>
    <scope>NUCLEOTIDE SEQUENCE [LARGE SCALE GENOMIC DNA]</scope>
    <source>
        <strain evidence="2">cv. Pinot noir / PN40024</strain>
    </source>
</reference>
<dbReference type="PaxDb" id="29760-VIT_00s0801g00010.t01"/>
<evidence type="ECO:0000313" key="2">
    <source>
        <dbReference type="Proteomes" id="UP000009183"/>
    </source>
</evidence>